<keyword evidence="3" id="KW-0813">Transport</keyword>
<evidence type="ECO:0000256" key="8">
    <source>
        <dbReference type="ARBA" id="ARBA00023136"/>
    </source>
</evidence>
<evidence type="ECO:0000256" key="3">
    <source>
        <dbReference type="ARBA" id="ARBA00022448"/>
    </source>
</evidence>
<dbReference type="GO" id="GO:0005794">
    <property type="term" value="C:Golgi apparatus"/>
    <property type="evidence" value="ECO:0007669"/>
    <property type="project" value="TreeGrafter"/>
</dbReference>
<dbReference type="GO" id="GO:0015031">
    <property type="term" value="P:protein transport"/>
    <property type="evidence" value="ECO:0007669"/>
    <property type="project" value="UniProtKB-KW"/>
</dbReference>
<dbReference type="STRING" id="1965070.A0A3S4QV66"/>
<dbReference type="Pfam" id="PF12352">
    <property type="entry name" value="V-SNARE_C"/>
    <property type="match status" value="1"/>
</dbReference>
<dbReference type="GO" id="GO:0006896">
    <property type="term" value="P:Golgi to vacuole transport"/>
    <property type="evidence" value="ECO:0007669"/>
    <property type="project" value="TreeGrafter"/>
</dbReference>
<proteinExistence type="inferred from homology"/>
<gene>
    <name evidence="10" type="ORF">B4U79_10101</name>
</gene>
<dbReference type="EMBL" id="NCKU01003107">
    <property type="protein sequence ID" value="RWS08162.1"/>
    <property type="molecule type" value="Genomic_DNA"/>
</dbReference>
<dbReference type="GO" id="GO:0005789">
    <property type="term" value="C:endoplasmic reticulum membrane"/>
    <property type="evidence" value="ECO:0007669"/>
    <property type="project" value="TreeGrafter"/>
</dbReference>
<dbReference type="Proteomes" id="UP000285301">
    <property type="component" value="Unassembled WGS sequence"/>
</dbReference>
<evidence type="ECO:0000313" key="10">
    <source>
        <dbReference type="EMBL" id="RWS08162.1"/>
    </source>
</evidence>
<evidence type="ECO:0000256" key="5">
    <source>
        <dbReference type="ARBA" id="ARBA00022927"/>
    </source>
</evidence>
<dbReference type="FunFam" id="1.20.5.110:FF:000002">
    <property type="entry name" value="Vesicle transport through interaction with t-SNAREsB"/>
    <property type="match status" value="1"/>
</dbReference>
<evidence type="ECO:0000256" key="1">
    <source>
        <dbReference type="ARBA" id="ARBA00004211"/>
    </source>
</evidence>
<evidence type="ECO:0000256" key="7">
    <source>
        <dbReference type="ARBA" id="ARBA00023054"/>
    </source>
</evidence>
<dbReference type="SUPFAM" id="SSF58038">
    <property type="entry name" value="SNARE fusion complex"/>
    <property type="match status" value="1"/>
</dbReference>
<sequence>MTSSARYEDLKEELFSVKEKVKTKLKQGITEGNLNNALSEGDGIVLLMKKEVDLAPLLARSELLADWTNVNREWSVFKITCRTNPGSLIGGPSISNPDGRAIDFESNMNLMKGVSILERTNESVTRATQVARESEQIGTAVIEELGDQREALLRTRGRLHDTGQELKKTHAILRVINRRVITNKCLLIIIIILELLILGGLIYWKWVSKWIKH</sequence>
<evidence type="ECO:0000256" key="4">
    <source>
        <dbReference type="ARBA" id="ARBA00022692"/>
    </source>
</evidence>
<dbReference type="OrthoDB" id="430637at2759"/>
<evidence type="ECO:0000256" key="6">
    <source>
        <dbReference type="ARBA" id="ARBA00022989"/>
    </source>
</evidence>
<comment type="similarity">
    <text evidence="2">Belongs to the VTI1 family.</text>
</comment>
<dbReference type="Gene3D" id="1.20.5.110">
    <property type="match status" value="1"/>
</dbReference>
<comment type="caution">
    <text evidence="10">The sequence shown here is derived from an EMBL/GenBank/DDBJ whole genome shotgun (WGS) entry which is preliminary data.</text>
</comment>
<keyword evidence="8 9" id="KW-0472">Membrane</keyword>
<dbReference type="GO" id="GO:0016236">
    <property type="term" value="P:macroautophagy"/>
    <property type="evidence" value="ECO:0007669"/>
    <property type="project" value="TreeGrafter"/>
</dbReference>
<evidence type="ECO:0000256" key="2">
    <source>
        <dbReference type="ARBA" id="ARBA00006108"/>
    </source>
</evidence>
<dbReference type="CDD" id="cd15890">
    <property type="entry name" value="SNARE_Vti1b"/>
    <property type="match status" value="1"/>
</dbReference>
<dbReference type="GO" id="GO:0005829">
    <property type="term" value="C:cytosol"/>
    <property type="evidence" value="ECO:0007669"/>
    <property type="project" value="GOC"/>
</dbReference>
<name>A0A3S4QV66_9ACAR</name>
<dbReference type="GO" id="GO:0031902">
    <property type="term" value="C:late endosome membrane"/>
    <property type="evidence" value="ECO:0007669"/>
    <property type="project" value="TreeGrafter"/>
</dbReference>
<dbReference type="AlphaFoldDB" id="A0A3S4QV66"/>
<protein>
    <submittedName>
        <fullName evidence="10">Vesicle transport through interaction with t-SNAREs 1B-like protein</fullName>
    </submittedName>
</protein>
<keyword evidence="4 9" id="KW-0812">Transmembrane</keyword>
<keyword evidence="6 9" id="KW-1133">Transmembrane helix</keyword>
<reference evidence="10 11" key="1">
    <citation type="journal article" date="2018" name="Gigascience">
        <title>Genomes of trombidid mites reveal novel predicted allergens and laterally-transferred genes associated with secondary metabolism.</title>
        <authorList>
            <person name="Dong X."/>
            <person name="Chaisiri K."/>
            <person name="Xia D."/>
            <person name="Armstrong S.D."/>
            <person name="Fang Y."/>
            <person name="Donnelly M.J."/>
            <person name="Kadowaki T."/>
            <person name="McGarry J.W."/>
            <person name="Darby A.C."/>
            <person name="Makepeace B.L."/>
        </authorList>
    </citation>
    <scope>NUCLEOTIDE SEQUENCE [LARGE SCALE GENOMIC DNA]</scope>
    <source>
        <strain evidence="10">UoL-WK</strain>
    </source>
</reference>
<evidence type="ECO:0000313" key="11">
    <source>
        <dbReference type="Proteomes" id="UP000285301"/>
    </source>
</evidence>
<dbReference type="GO" id="GO:0012507">
    <property type="term" value="C:ER to Golgi transport vesicle membrane"/>
    <property type="evidence" value="ECO:0007669"/>
    <property type="project" value="TreeGrafter"/>
</dbReference>
<dbReference type="GO" id="GO:0006891">
    <property type="term" value="P:intra-Golgi vesicle-mediated transport"/>
    <property type="evidence" value="ECO:0007669"/>
    <property type="project" value="TreeGrafter"/>
</dbReference>
<dbReference type="GO" id="GO:0000149">
    <property type="term" value="F:SNARE binding"/>
    <property type="evidence" value="ECO:0007669"/>
    <property type="project" value="TreeGrafter"/>
</dbReference>
<dbReference type="GO" id="GO:0005484">
    <property type="term" value="F:SNAP receptor activity"/>
    <property type="evidence" value="ECO:0007669"/>
    <property type="project" value="TreeGrafter"/>
</dbReference>
<feature type="transmembrane region" description="Helical" evidence="9">
    <location>
        <begin position="186"/>
        <end position="204"/>
    </location>
</feature>
<dbReference type="GO" id="GO:0042147">
    <property type="term" value="P:retrograde transport, endosome to Golgi"/>
    <property type="evidence" value="ECO:0007669"/>
    <property type="project" value="TreeGrafter"/>
</dbReference>
<keyword evidence="11" id="KW-1185">Reference proteome</keyword>
<keyword evidence="5" id="KW-0653">Protein transport</keyword>
<organism evidence="10 11">
    <name type="scientific">Dinothrombium tinctorium</name>
    <dbReference type="NCBI Taxonomy" id="1965070"/>
    <lineage>
        <taxon>Eukaryota</taxon>
        <taxon>Metazoa</taxon>
        <taxon>Ecdysozoa</taxon>
        <taxon>Arthropoda</taxon>
        <taxon>Chelicerata</taxon>
        <taxon>Arachnida</taxon>
        <taxon>Acari</taxon>
        <taxon>Acariformes</taxon>
        <taxon>Trombidiformes</taxon>
        <taxon>Prostigmata</taxon>
        <taxon>Anystina</taxon>
        <taxon>Parasitengona</taxon>
        <taxon>Trombidioidea</taxon>
        <taxon>Trombidiidae</taxon>
        <taxon>Dinothrombium</taxon>
    </lineage>
</organism>
<dbReference type="PANTHER" id="PTHR21230">
    <property type="entry name" value="VESICLE TRANSPORT V-SNARE PROTEIN VTI1-RELATED"/>
    <property type="match status" value="1"/>
</dbReference>
<dbReference type="GO" id="GO:1903076">
    <property type="term" value="P:regulation of protein localization to plasma membrane"/>
    <property type="evidence" value="ECO:0007669"/>
    <property type="project" value="TreeGrafter"/>
</dbReference>
<dbReference type="PANTHER" id="PTHR21230:SF89">
    <property type="entry name" value="VESICLE TRANSPORT THROUGH INTERACTION WITH T-SNARES HOMOLOG 1B"/>
    <property type="match status" value="1"/>
</dbReference>
<comment type="subcellular location">
    <subcellularLocation>
        <location evidence="1">Membrane</location>
        <topology evidence="1">Single-pass type IV membrane protein</topology>
    </subcellularLocation>
</comment>
<accession>A0A3S4QV66</accession>
<evidence type="ECO:0000256" key="9">
    <source>
        <dbReference type="SAM" id="Phobius"/>
    </source>
</evidence>
<keyword evidence="7" id="KW-0175">Coiled coil</keyword>
<dbReference type="GO" id="GO:0048280">
    <property type="term" value="P:vesicle fusion with Golgi apparatus"/>
    <property type="evidence" value="ECO:0007669"/>
    <property type="project" value="TreeGrafter"/>
</dbReference>
<dbReference type="GO" id="GO:0031201">
    <property type="term" value="C:SNARE complex"/>
    <property type="evidence" value="ECO:0007669"/>
    <property type="project" value="TreeGrafter"/>
</dbReference>